<gene>
    <name evidence="5" type="ORF">E2C04_00310</name>
    <name evidence="4" type="ORF">GCM10007231_07270</name>
</gene>
<evidence type="ECO:0000313" key="7">
    <source>
        <dbReference type="Proteomes" id="UP000630594"/>
    </source>
</evidence>
<reference evidence="5 6" key="1">
    <citation type="journal article" date="2008" name="Int. J. Syst. Evol. Microbiol.">
        <title>Nocardioides daphniae sp. nov., isolated from Daphnia cucullata (Crustacea: Cladocera).</title>
        <authorList>
            <person name="Toth E.M."/>
            <person name="Keki Z."/>
            <person name="Homonnay Z.G."/>
            <person name="Borsodi A.K."/>
            <person name="Marialigeti K."/>
            <person name="Schumann P."/>
        </authorList>
    </citation>
    <scope>NUCLEOTIDE SEQUENCE [LARGE SCALE GENOMIC DNA]</scope>
    <source>
        <strain evidence="5 6">JCM 16608</strain>
    </source>
</reference>
<feature type="transmembrane region" description="Helical" evidence="2">
    <location>
        <begin position="94"/>
        <end position="117"/>
    </location>
</feature>
<reference evidence="4" key="2">
    <citation type="journal article" date="2014" name="Int. J. Syst. Evol. Microbiol.">
        <title>Complete genome of a new Firmicutes species belonging to the dominant human colonic microbiota ('Ruminococcus bicirculans') reveals two chromosomes and a selective capacity to utilize plant glucans.</title>
        <authorList>
            <consortium name="NISC Comparative Sequencing Program"/>
            <person name="Wegmann U."/>
            <person name="Louis P."/>
            <person name="Goesmann A."/>
            <person name="Henrissat B."/>
            <person name="Duncan S.H."/>
            <person name="Flint H.J."/>
        </authorList>
    </citation>
    <scope>NUCLEOTIDE SEQUENCE</scope>
    <source>
        <strain evidence="4">CCM 7403</strain>
    </source>
</reference>
<dbReference type="Gene3D" id="1.20.1260.10">
    <property type="match status" value="1"/>
</dbReference>
<evidence type="ECO:0000256" key="1">
    <source>
        <dbReference type="SAM" id="MobiDB-lite"/>
    </source>
</evidence>
<evidence type="ECO:0000313" key="6">
    <source>
        <dbReference type="Proteomes" id="UP000297025"/>
    </source>
</evidence>
<reference evidence="5" key="4">
    <citation type="submission" date="2019-03" db="EMBL/GenBank/DDBJ databases">
        <authorList>
            <person name="Huang Y."/>
        </authorList>
    </citation>
    <scope>NUCLEOTIDE SEQUENCE</scope>
    <source>
        <strain evidence="5">JCM 16608</strain>
    </source>
</reference>
<evidence type="ECO:0000313" key="5">
    <source>
        <dbReference type="EMBL" id="QCC76020.1"/>
    </source>
</evidence>
<proteinExistence type="predicted"/>
<keyword evidence="2" id="KW-1133">Transmembrane helix</keyword>
<dbReference type="PANTHER" id="PTHR36933:SF1">
    <property type="entry name" value="SLL0788 PROTEIN"/>
    <property type="match status" value="1"/>
</dbReference>
<dbReference type="EMBL" id="BMCK01000001">
    <property type="protein sequence ID" value="GGD11061.1"/>
    <property type="molecule type" value="Genomic_DNA"/>
</dbReference>
<feature type="domain" description="DUF305" evidence="3">
    <location>
        <begin position="136"/>
        <end position="304"/>
    </location>
</feature>
<keyword evidence="2" id="KW-0812">Transmembrane</keyword>
<dbReference type="AlphaFoldDB" id="A0A4P7U7E7"/>
<dbReference type="RefSeq" id="WP_135831070.1">
    <property type="nucleotide sequence ID" value="NZ_BMCK01000001.1"/>
</dbReference>
<sequence>MPEPEKPLDLSSDPSPEPSQGPDPKTSTPHPDPDAHAEGADGAERSGGDSAGPTADSQSAALGQSSERTDSGPAAAVTARDSTFSTAPFQPGPALWGIAVLAALFLISAGVFVGTLLDGPRSEKQAPPTSAPSEVDVGFLRDMQTHHAQAVQMAVLIRDRTDGEEIRKVALDIELTQQQQIGQMYALLASWGEPQSNPNPMAWMTSDTGAGDTDDPHAGMADMPGADGSAMPGMASAADLERLASLRGTAAERRFLELMIAHHQGGIPMATAAAKDADESWVRTLAQSIVDAQSAELTALQAMLDDRGGPLG</sequence>
<dbReference type="InterPro" id="IPR005183">
    <property type="entry name" value="DUF305_CopM-like"/>
</dbReference>
<dbReference type="OrthoDB" id="26872at2"/>
<accession>A0A4P7U7E7</accession>
<dbReference type="InterPro" id="IPR012347">
    <property type="entry name" value="Ferritin-like"/>
</dbReference>
<evidence type="ECO:0000256" key="2">
    <source>
        <dbReference type="SAM" id="Phobius"/>
    </source>
</evidence>
<reference evidence="7" key="3">
    <citation type="journal article" date="2019" name="Int. J. Syst. Evol. Microbiol.">
        <title>The Global Catalogue of Microorganisms (GCM) 10K type strain sequencing project: providing services to taxonomists for standard genome sequencing and annotation.</title>
        <authorList>
            <consortium name="The Broad Institute Genomics Platform"/>
            <consortium name="The Broad Institute Genome Sequencing Center for Infectious Disease"/>
            <person name="Wu L."/>
            <person name="Ma J."/>
        </authorList>
    </citation>
    <scope>NUCLEOTIDE SEQUENCE [LARGE SCALE GENOMIC DNA]</scope>
    <source>
        <strain evidence="7">CCM 7403</strain>
    </source>
</reference>
<dbReference type="Pfam" id="PF03713">
    <property type="entry name" value="DUF305"/>
    <property type="match status" value="1"/>
</dbReference>
<reference evidence="4" key="5">
    <citation type="submission" date="2024-05" db="EMBL/GenBank/DDBJ databases">
        <authorList>
            <person name="Sun Q."/>
            <person name="Sedlacek I."/>
        </authorList>
    </citation>
    <scope>NUCLEOTIDE SEQUENCE</scope>
    <source>
        <strain evidence="4">CCM 7403</strain>
    </source>
</reference>
<evidence type="ECO:0000313" key="4">
    <source>
        <dbReference type="EMBL" id="GGD11061.1"/>
    </source>
</evidence>
<evidence type="ECO:0000259" key="3">
    <source>
        <dbReference type="Pfam" id="PF03713"/>
    </source>
</evidence>
<dbReference type="EMBL" id="CP038462">
    <property type="protein sequence ID" value="QCC76020.1"/>
    <property type="molecule type" value="Genomic_DNA"/>
</dbReference>
<dbReference type="Proteomes" id="UP000297025">
    <property type="component" value="Chromosome"/>
</dbReference>
<organism evidence="5 6">
    <name type="scientific">Nocardioides daphniae</name>
    <dbReference type="NCBI Taxonomy" id="402297"/>
    <lineage>
        <taxon>Bacteria</taxon>
        <taxon>Bacillati</taxon>
        <taxon>Actinomycetota</taxon>
        <taxon>Actinomycetes</taxon>
        <taxon>Propionibacteriales</taxon>
        <taxon>Nocardioidaceae</taxon>
        <taxon>Nocardioides</taxon>
    </lineage>
</organism>
<feature type="compositionally biased region" description="Polar residues" evidence="1">
    <location>
        <begin position="55"/>
        <end position="66"/>
    </location>
</feature>
<protein>
    <submittedName>
        <fullName evidence="5">DUF305 domain-containing protein</fullName>
    </submittedName>
</protein>
<name>A0A4P7U7E7_9ACTN</name>
<feature type="compositionally biased region" description="Basic and acidic residues" evidence="1">
    <location>
        <begin position="31"/>
        <end position="47"/>
    </location>
</feature>
<feature type="region of interest" description="Disordered" evidence="1">
    <location>
        <begin position="1"/>
        <end position="79"/>
    </location>
</feature>
<keyword evidence="7" id="KW-1185">Reference proteome</keyword>
<dbReference type="Proteomes" id="UP000630594">
    <property type="component" value="Unassembled WGS sequence"/>
</dbReference>
<dbReference type="KEGG" id="ndp:E2C04_00310"/>
<dbReference type="PANTHER" id="PTHR36933">
    <property type="entry name" value="SLL0788 PROTEIN"/>
    <property type="match status" value="1"/>
</dbReference>
<keyword evidence="2" id="KW-0472">Membrane</keyword>